<evidence type="ECO:0000256" key="1">
    <source>
        <dbReference type="SAM" id="SignalP"/>
    </source>
</evidence>
<gene>
    <name evidence="2" type="ORF">HNP33_004018</name>
</gene>
<feature type="chain" id="PRO_5045281679" evidence="1">
    <location>
        <begin position="25"/>
        <end position="163"/>
    </location>
</feature>
<protein>
    <submittedName>
        <fullName evidence="2">Uncharacterized protein</fullName>
    </submittedName>
</protein>
<keyword evidence="3" id="KW-1185">Reference proteome</keyword>
<keyword evidence="1" id="KW-0732">Signal</keyword>
<dbReference type="RefSeq" id="WP_184711558.1">
    <property type="nucleotide sequence ID" value="NZ_JACHKZ010000042.1"/>
</dbReference>
<name>A0ABR6RLL4_9BURK</name>
<comment type="caution">
    <text evidence="2">The sequence shown here is derived from an EMBL/GenBank/DDBJ whole genome shotgun (WGS) entry which is preliminary data.</text>
</comment>
<accession>A0ABR6RLL4</accession>
<sequence>MKRIFNYFFAIACAAMNAFNPSHAMQNDNGAVLDYSLKLSLSKDVIRINLENKSPVKMRIRKDALPSSLLIRGIQLYAFVDSEEFTPVPLFMPMGSNPELISILPGEHVLGEIKIKRILRNGCDILSVNPIIVFWLYSAKSDKNVLPASNGIFRIKREDVTCD</sequence>
<organism evidence="2 3">
    <name type="scientific">Comamonas odontotermitis</name>
    <dbReference type="NCBI Taxonomy" id="379895"/>
    <lineage>
        <taxon>Bacteria</taxon>
        <taxon>Pseudomonadati</taxon>
        <taxon>Pseudomonadota</taxon>
        <taxon>Betaproteobacteria</taxon>
        <taxon>Burkholderiales</taxon>
        <taxon>Comamonadaceae</taxon>
        <taxon>Comamonas</taxon>
    </lineage>
</organism>
<dbReference type="Proteomes" id="UP000562492">
    <property type="component" value="Unassembled WGS sequence"/>
</dbReference>
<proteinExistence type="predicted"/>
<feature type="signal peptide" evidence="1">
    <location>
        <begin position="1"/>
        <end position="24"/>
    </location>
</feature>
<evidence type="ECO:0000313" key="3">
    <source>
        <dbReference type="Proteomes" id="UP000562492"/>
    </source>
</evidence>
<dbReference type="EMBL" id="JACHKZ010000042">
    <property type="protein sequence ID" value="MBB6579894.1"/>
    <property type="molecule type" value="Genomic_DNA"/>
</dbReference>
<evidence type="ECO:0000313" key="2">
    <source>
        <dbReference type="EMBL" id="MBB6579894.1"/>
    </source>
</evidence>
<reference evidence="2 3" key="1">
    <citation type="submission" date="2020-08" db="EMBL/GenBank/DDBJ databases">
        <title>Functional genomics of gut bacteria from endangered species of beetles.</title>
        <authorList>
            <person name="Carlos-Shanley C."/>
        </authorList>
    </citation>
    <scope>NUCLEOTIDE SEQUENCE [LARGE SCALE GENOMIC DNA]</scope>
    <source>
        <strain evidence="2 3">S00124</strain>
    </source>
</reference>